<dbReference type="OrthoDB" id="2908272at2759"/>
<keyword evidence="2" id="KW-1185">Reference proteome</keyword>
<reference evidence="1 2" key="1">
    <citation type="journal article" date="2014" name="PLoS Genet.">
        <title>Analysis of the Phlebiopsis gigantea genome, transcriptome and secretome provides insight into its pioneer colonization strategies of wood.</title>
        <authorList>
            <person name="Hori C."/>
            <person name="Ishida T."/>
            <person name="Igarashi K."/>
            <person name="Samejima M."/>
            <person name="Suzuki H."/>
            <person name="Master E."/>
            <person name="Ferreira P."/>
            <person name="Ruiz-Duenas F.J."/>
            <person name="Held B."/>
            <person name="Canessa P."/>
            <person name="Larrondo L.F."/>
            <person name="Schmoll M."/>
            <person name="Druzhinina I.S."/>
            <person name="Kubicek C.P."/>
            <person name="Gaskell J.A."/>
            <person name="Kersten P."/>
            <person name="St John F."/>
            <person name="Glasner J."/>
            <person name="Sabat G."/>
            <person name="Splinter BonDurant S."/>
            <person name="Syed K."/>
            <person name="Yadav J."/>
            <person name="Mgbeahuruike A.C."/>
            <person name="Kovalchuk A."/>
            <person name="Asiegbu F.O."/>
            <person name="Lackner G."/>
            <person name="Hoffmeister D."/>
            <person name="Rencoret J."/>
            <person name="Gutierrez A."/>
            <person name="Sun H."/>
            <person name="Lindquist E."/>
            <person name="Barry K."/>
            <person name="Riley R."/>
            <person name="Grigoriev I.V."/>
            <person name="Henrissat B."/>
            <person name="Kues U."/>
            <person name="Berka R.M."/>
            <person name="Martinez A.T."/>
            <person name="Covert S.F."/>
            <person name="Blanchette R.A."/>
            <person name="Cullen D."/>
        </authorList>
    </citation>
    <scope>NUCLEOTIDE SEQUENCE [LARGE SCALE GENOMIC DNA]</scope>
    <source>
        <strain evidence="1 2">11061_1 CR5-6</strain>
    </source>
</reference>
<evidence type="ECO:0008006" key="3">
    <source>
        <dbReference type="Google" id="ProtNLM"/>
    </source>
</evidence>
<name>A0A0C3PJQ8_PHLG1</name>
<dbReference type="AlphaFoldDB" id="A0A0C3PJQ8"/>
<dbReference type="Proteomes" id="UP000053257">
    <property type="component" value="Unassembled WGS sequence"/>
</dbReference>
<evidence type="ECO:0000313" key="2">
    <source>
        <dbReference type="Proteomes" id="UP000053257"/>
    </source>
</evidence>
<organism evidence="1 2">
    <name type="scientific">Phlebiopsis gigantea (strain 11061_1 CR5-6)</name>
    <name type="common">White-rot fungus</name>
    <name type="synonym">Peniophora gigantea</name>
    <dbReference type="NCBI Taxonomy" id="745531"/>
    <lineage>
        <taxon>Eukaryota</taxon>
        <taxon>Fungi</taxon>
        <taxon>Dikarya</taxon>
        <taxon>Basidiomycota</taxon>
        <taxon>Agaricomycotina</taxon>
        <taxon>Agaricomycetes</taxon>
        <taxon>Polyporales</taxon>
        <taxon>Phanerochaetaceae</taxon>
        <taxon>Phlebiopsis</taxon>
    </lineage>
</organism>
<evidence type="ECO:0000313" key="1">
    <source>
        <dbReference type="EMBL" id="KIP06453.1"/>
    </source>
</evidence>
<proteinExistence type="predicted"/>
<dbReference type="HOGENOM" id="CLU_078307_0_0_1"/>
<accession>A0A0C3PJQ8</accession>
<gene>
    <name evidence="1" type="ORF">PHLGIDRAFT_459034</name>
</gene>
<dbReference type="EMBL" id="KN840517">
    <property type="protein sequence ID" value="KIP06453.1"/>
    <property type="molecule type" value="Genomic_DNA"/>
</dbReference>
<protein>
    <recommendedName>
        <fullName evidence="3">F-box domain-containing protein</fullName>
    </recommendedName>
</protein>
<sequence length="282" mass="32267">MSIDQLPDELLREILSQVLCVSHEKFFIWTNIRPSPSDESAPRSHVVLVNHRFLRLGIPLLYEAVRITQQETTKFIADILNANATVGPAVRWLRLEGGYGRELEWALKLTPSVESLYFCVDARARDSIAGVRKSLLMLDPLQLWLDKGSGRPNKHLPVLHPLLHHLVRRQWKRLKMIAFEDHWDVLAEPFVVALRDAPALEEISVDESDAVHWLSLGILQTIAENPHLTRIVCRGGPDVERTLTLFFACLQVPARLSGMFVFVQTDRRSERPRREQPRCALS</sequence>